<comment type="catalytic activity">
    <reaction evidence="11">
        <text>a 2'-deoxyribonucleoside 5'-triphosphate + [thioredoxin]-disulfide + H2O = a ribonucleoside 5'-triphosphate + [thioredoxin]-dithiol</text>
        <dbReference type="Rhea" id="RHEA:12701"/>
        <dbReference type="Rhea" id="RHEA-COMP:10698"/>
        <dbReference type="Rhea" id="RHEA-COMP:10700"/>
        <dbReference type="ChEBI" id="CHEBI:15377"/>
        <dbReference type="ChEBI" id="CHEBI:29950"/>
        <dbReference type="ChEBI" id="CHEBI:50058"/>
        <dbReference type="ChEBI" id="CHEBI:61557"/>
        <dbReference type="ChEBI" id="CHEBI:61560"/>
        <dbReference type="EC" id="1.17.4.2"/>
    </reaction>
</comment>
<evidence type="ECO:0000259" key="13">
    <source>
        <dbReference type="Pfam" id="PF02867"/>
    </source>
</evidence>
<dbReference type="NCBIfam" id="TIGR02505">
    <property type="entry name" value="RTPR"/>
    <property type="match status" value="1"/>
</dbReference>
<dbReference type="SUPFAM" id="SSF51998">
    <property type="entry name" value="PFL-like glycyl radical enzymes"/>
    <property type="match status" value="1"/>
</dbReference>
<keyword evidence="5" id="KW-0846">Cobalamin</keyword>
<dbReference type="AlphaFoldDB" id="A0A7W5FID8"/>
<evidence type="ECO:0000256" key="3">
    <source>
        <dbReference type="ARBA" id="ARBA00012275"/>
    </source>
</evidence>
<dbReference type="EC" id="1.17.4.2" evidence="3"/>
<comment type="similarity">
    <text evidence="2">Belongs to the class II ribonucleoside-triphosphate reductase family.</text>
</comment>
<evidence type="ECO:0000313" key="16">
    <source>
        <dbReference type="EMBL" id="MBB3099432.1"/>
    </source>
</evidence>
<dbReference type="Gene3D" id="3.20.70.20">
    <property type="match status" value="1"/>
</dbReference>
<dbReference type="GO" id="GO:0008998">
    <property type="term" value="F:ribonucleoside-triphosphate reductase (thioredoxin) activity"/>
    <property type="evidence" value="ECO:0007669"/>
    <property type="project" value="UniProtKB-EC"/>
</dbReference>
<dbReference type="GO" id="GO:0006260">
    <property type="term" value="P:DNA replication"/>
    <property type="evidence" value="ECO:0007669"/>
    <property type="project" value="UniProtKB-KW"/>
</dbReference>
<keyword evidence="6" id="KW-0235">DNA replication</keyword>
<proteinExistence type="inferred from homology"/>
<feature type="domain" description="Ribonucleotide reductase large subunit C-terminal" evidence="13">
    <location>
        <begin position="372"/>
        <end position="500"/>
    </location>
</feature>
<organism evidence="16 17">
    <name type="scientific">Actinoplanes campanulatus</name>
    <dbReference type="NCBI Taxonomy" id="113559"/>
    <lineage>
        <taxon>Bacteria</taxon>
        <taxon>Bacillati</taxon>
        <taxon>Actinomycetota</taxon>
        <taxon>Actinomycetes</taxon>
        <taxon>Micromonosporales</taxon>
        <taxon>Micromonosporaceae</taxon>
        <taxon>Actinoplanes</taxon>
    </lineage>
</organism>
<dbReference type="Pfam" id="PF17975">
    <property type="entry name" value="RNR_Alpha"/>
    <property type="match status" value="1"/>
</dbReference>
<feature type="domain" description="B12-dependent ribonucleotide reductase insertion" evidence="15">
    <location>
        <begin position="182"/>
        <end position="283"/>
    </location>
</feature>
<comment type="caution">
    <text evidence="16">The sequence shown here is derived from an EMBL/GenBank/DDBJ whole genome shotgun (WGS) entry which is preliminary data.</text>
</comment>
<dbReference type="Pfam" id="PF21995">
    <property type="entry name" value="RNR-II_ins_dom"/>
    <property type="match status" value="1"/>
</dbReference>
<dbReference type="RefSeq" id="WP_229795383.1">
    <property type="nucleotide sequence ID" value="NZ_BMPW01000021.1"/>
</dbReference>
<dbReference type="InterPro" id="IPR000788">
    <property type="entry name" value="RNR_lg_C"/>
</dbReference>
<feature type="region of interest" description="Disordered" evidence="12">
    <location>
        <begin position="1"/>
        <end position="23"/>
    </location>
</feature>
<dbReference type="InterPro" id="IPR013345">
    <property type="entry name" value="RTP_Rdtase_AdoCbl-dep"/>
</dbReference>
<evidence type="ECO:0000256" key="7">
    <source>
        <dbReference type="ARBA" id="ARBA00023002"/>
    </source>
</evidence>
<dbReference type="InterPro" id="IPR040763">
    <property type="entry name" value="RNR_alpha_hel"/>
</dbReference>
<dbReference type="InterPro" id="IPR054158">
    <property type="entry name" value="RNR-II_ins_dom"/>
</dbReference>
<evidence type="ECO:0000256" key="1">
    <source>
        <dbReference type="ARBA" id="ARBA00001922"/>
    </source>
</evidence>
<dbReference type="GO" id="GO:0000166">
    <property type="term" value="F:nucleotide binding"/>
    <property type="evidence" value="ECO:0007669"/>
    <property type="project" value="InterPro"/>
</dbReference>
<evidence type="ECO:0000256" key="9">
    <source>
        <dbReference type="ARBA" id="ARBA00023284"/>
    </source>
</evidence>
<evidence type="ECO:0000256" key="2">
    <source>
        <dbReference type="ARBA" id="ARBA00005654"/>
    </source>
</evidence>
<dbReference type="GO" id="GO:0031419">
    <property type="term" value="F:cobalamin binding"/>
    <property type="evidence" value="ECO:0007669"/>
    <property type="project" value="UniProtKB-KW"/>
</dbReference>
<dbReference type="PANTHER" id="PTHR43371">
    <property type="entry name" value="VITAMIN B12-DEPENDENT RIBONUCLEOTIDE REDUCTASE"/>
    <property type="match status" value="1"/>
</dbReference>
<keyword evidence="17" id="KW-1185">Reference proteome</keyword>
<keyword evidence="9" id="KW-0676">Redox-active center</keyword>
<dbReference type="Proteomes" id="UP000590749">
    <property type="component" value="Unassembled WGS sequence"/>
</dbReference>
<evidence type="ECO:0000313" key="17">
    <source>
        <dbReference type="Proteomes" id="UP000590749"/>
    </source>
</evidence>
<feature type="domain" description="Ribonucleotide reductase alpha-helical" evidence="14">
    <location>
        <begin position="46"/>
        <end position="125"/>
    </location>
</feature>
<reference evidence="16 17" key="1">
    <citation type="submission" date="2020-08" db="EMBL/GenBank/DDBJ databases">
        <title>Genomic Encyclopedia of Type Strains, Phase III (KMG-III): the genomes of soil and plant-associated and newly described type strains.</title>
        <authorList>
            <person name="Whitman W."/>
        </authorList>
    </citation>
    <scope>NUCLEOTIDE SEQUENCE [LARGE SCALE GENOMIC DNA]</scope>
    <source>
        <strain evidence="16 17">CECT 3287</strain>
    </source>
</reference>
<protein>
    <recommendedName>
        <fullName evidence="4">Adenosylcobalamin-dependent ribonucleoside-triphosphate reductase</fullName>
        <ecNumber evidence="3">1.17.4.2</ecNumber>
    </recommendedName>
</protein>
<dbReference type="Gene3D" id="3.30.1620.10">
    <property type="entry name" value="b-12 dependent (class ii) ribonucleotide reductase, Chain A, Domain 2"/>
    <property type="match status" value="1"/>
</dbReference>
<dbReference type="PANTHER" id="PTHR43371:SF1">
    <property type="entry name" value="RIBONUCLEOSIDE-DIPHOSPHATE REDUCTASE"/>
    <property type="match status" value="1"/>
</dbReference>
<dbReference type="GO" id="GO:0004748">
    <property type="term" value="F:ribonucleoside-diphosphate reductase activity, thioredoxin disulfide as acceptor"/>
    <property type="evidence" value="ECO:0007669"/>
    <property type="project" value="InterPro"/>
</dbReference>
<accession>A0A7W5FID8</accession>
<dbReference type="Pfam" id="PF02867">
    <property type="entry name" value="Ribonuc_red_lgC"/>
    <property type="match status" value="1"/>
</dbReference>
<feature type="compositionally biased region" description="Low complexity" evidence="12">
    <location>
        <begin position="1"/>
        <end position="15"/>
    </location>
</feature>
<dbReference type="EMBL" id="JACHXF010000018">
    <property type="protein sequence ID" value="MBB3099432.1"/>
    <property type="molecule type" value="Genomic_DNA"/>
</dbReference>
<keyword evidence="8" id="KW-1015">Disulfide bond</keyword>
<evidence type="ECO:0000256" key="6">
    <source>
        <dbReference type="ARBA" id="ARBA00022705"/>
    </source>
</evidence>
<evidence type="ECO:0000256" key="10">
    <source>
        <dbReference type="ARBA" id="ARBA00023285"/>
    </source>
</evidence>
<dbReference type="Gene3D" id="3.90.1390.10">
    <property type="entry name" value="b-12 dependent (class ii) ribonucleotide reductase, chain A, domain 3"/>
    <property type="match status" value="1"/>
</dbReference>
<keyword evidence="10" id="KW-0170">Cobalt</keyword>
<gene>
    <name evidence="16" type="ORF">FHR83_007138</name>
</gene>
<name>A0A7W5FID8_9ACTN</name>
<evidence type="ECO:0000256" key="11">
    <source>
        <dbReference type="ARBA" id="ARBA00048987"/>
    </source>
</evidence>
<evidence type="ECO:0000259" key="14">
    <source>
        <dbReference type="Pfam" id="PF17975"/>
    </source>
</evidence>
<comment type="cofactor">
    <cofactor evidence="1">
        <name>adenosylcob(III)alamin</name>
        <dbReference type="ChEBI" id="CHEBI:18408"/>
    </cofactor>
</comment>
<dbReference type="InterPro" id="IPR050862">
    <property type="entry name" value="RdRp_reductase_class-2"/>
</dbReference>
<sequence>MSAGSPTTSTATPTPVFSHHQGAPHLVTTPSFVALDETATFTEPEWKFGPSGAVVFSRTYARDLPNGEKETWPQVVQRVAEGNLALVHGPRPTWSAKVEKEFERLHHFMLRMAIIPGGRHLYATGVKGREFLFNCHVAPWPAKISGHFDFVLNRLAEGGGVGANYSTRFLAQYGAPRRQLQVHVVCDPSHPDYQEMLDAGLLSTEYSSGWMGSFDVDDSRQGWADAVTDLVDTFFTDDAVLHQNRVFDVSRVRWKGARLKTFGGVASGPAPLAQMLISITRILNASYFSAARDLSFCIQPLDAMEIDHALAECVIAGGKRRSARMSGLHWKDPQARRFVTIKQDSSLHWTSNLSVIIDDEFEQALRAGDPYATELHNLVVANMAANGEPGYWHADLNNFGEINEVVISNPCGEIGLPERGACVLGSVNLDYFAPKRRGGPVDWLGLEEAHRLMARFLVRATFGTMNDAGQAAVMNSERRIGVGHMGAQAFFTKRGYRYSQVWRLPAKRKELRGLYDVVRQAARDVSFELRIPEPVKVTTEAPTGSTSMLVGTTPSVQELFAVHYWRRIRFNKNVPSEAAEVEAARMKGLPVEVCVADKSGNTMVVAYPTRAALLDEVIALGYSEAEALELVESQDQISIDDKLATQAMFQQEYVDNAISYTCNIDPGTDPAELDAALRKHMSRIKGTTVMPDDATARPQPPLERMSREEYERWSALAEAGEGYNEECATGACPVR</sequence>
<evidence type="ECO:0000256" key="8">
    <source>
        <dbReference type="ARBA" id="ARBA00023157"/>
    </source>
</evidence>
<evidence type="ECO:0000259" key="15">
    <source>
        <dbReference type="Pfam" id="PF21995"/>
    </source>
</evidence>
<evidence type="ECO:0000256" key="4">
    <source>
        <dbReference type="ARBA" id="ARBA00021063"/>
    </source>
</evidence>
<keyword evidence="7" id="KW-0560">Oxidoreductase</keyword>
<evidence type="ECO:0000256" key="12">
    <source>
        <dbReference type="SAM" id="MobiDB-lite"/>
    </source>
</evidence>
<evidence type="ECO:0000256" key="5">
    <source>
        <dbReference type="ARBA" id="ARBA00022628"/>
    </source>
</evidence>